<dbReference type="Gene3D" id="3.90.780.10">
    <property type="entry name" value="5'-Nucleotidase, C-terminal domain"/>
    <property type="match status" value="1"/>
</dbReference>
<accession>A0A1B2DFE1</accession>
<dbReference type="GO" id="GO:0009166">
    <property type="term" value="P:nucleotide catabolic process"/>
    <property type="evidence" value="ECO:0007669"/>
    <property type="project" value="InterPro"/>
</dbReference>
<comment type="cofactor">
    <cofactor evidence="3">
        <name>a divalent metal cation</name>
        <dbReference type="ChEBI" id="CHEBI:60240"/>
    </cofactor>
</comment>
<evidence type="ECO:0000256" key="6">
    <source>
        <dbReference type="ARBA" id="ARBA00022723"/>
    </source>
</evidence>
<keyword evidence="6" id="KW-0479">Metal-binding</keyword>
<keyword evidence="7" id="KW-0732">Signal</keyword>
<dbReference type="GO" id="GO:0008254">
    <property type="term" value="F:3'-nucleotidase activity"/>
    <property type="evidence" value="ECO:0007669"/>
    <property type="project" value="UniProtKB-EC"/>
</dbReference>
<comment type="catalytic activity">
    <reaction evidence="1">
        <text>a ribonucleoside 3'-phosphate + H2O = a ribonucleoside + phosphate</text>
        <dbReference type="Rhea" id="RHEA:10144"/>
        <dbReference type="ChEBI" id="CHEBI:13197"/>
        <dbReference type="ChEBI" id="CHEBI:15377"/>
        <dbReference type="ChEBI" id="CHEBI:18254"/>
        <dbReference type="ChEBI" id="CHEBI:43474"/>
        <dbReference type="EC" id="3.1.3.6"/>
    </reaction>
</comment>
<evidence type="ECO:0000256" key="10">
    <source>
        <dbReference type="ARBA" id="ARBA00023268"/>
    </source>
</evidence>
<protein>
    <submittedName>
        <fullName evidence="14">Bifunctional metallophosphatase/5'-nucleotidase</fullName>
    </submittedName>
</protein>
<evidence type="ECO:0000259" key="13">
    <source>
        <dbReference type="Pfam" id="PF02872"/>
    </source>
</evidence>
<reference evidence="14" key="1">
    <citation type="submission" date="2016-08" db="EMBL/GenBank/DDBJ databases">
        <title>Complete Genome Seqeunce of Paenibacillus sp. BIHB 4019 from tea rhizoplane.</title>
        <authorList>
            <person name="Thakur R."/>
            <person name="Swarnkar M.K."/>
            <person name="Gulati A."/>
        </authorList>
    </citation>
    <scope>NUCLEOTIDE SEQUENCE [LARGE SCALE GENOMIC DNA]</scope>
    <source>
        <strain evidence="14">BIHB4019</strain>
    </source>
</reference>
<dbReference type="AlphaFoldDB" id="A0A1B2DFE1"/>
<dbReference type="InterPro" id="IPR041827">
    <property type="entry name" value="CpdB_N"/>
</dbReference>
<dbReference type="SUPFAM" id="SSF56300">
    <property type="entry name" value="Metallo-dependent phosphatases"/>
    <property type="match status" value="1"/>
</dbReference>
<comment type="similarity">
    <text evidence="5 11">Belongs to the 5'-nucleotidase family.</text>
</comment>
<evidence type="ECO:0000256" key="1">
    <source>
        <dbReference type="ARBA" id="ARBA00000527"/>
    </source>
</evidence>
<gene>
    <name evidence="14" type="ORF">BBD42_08135</name>
</gene>
<organism evidence="14">
    <name type="scientific">Paenibacillus sp. BIHB 4019</name>
    <dbReference type="NCBI Taxonomy" id="1870819"/>
    <lineage>
        <taxon>Bacteria</taxon>
        <taxon>Bacillati</taxon>
        <taxon>Bacillota</taxon>
        <taxon>Bacilli</taxon>
        <taxon>Bacillales</taxon>
        <taxon>Paenibacillaceae</taxon>
        <taxon>Paenibacillus</taxon>
    </lineage>
</organism>
<dbReference type="GO" id="GO:0046872">
    <property type="term" value="F:metal ion binding"/>
    <property type="evidence" value="ECO:0007669"/>
    <property type="project" value="UniProtKB-KW"/>
</dbReference>
<feature type="domain" description="5'-Nucleotidase C-terminal" evidence="13">
    <location>
        <begin position="336"/>
        <end position="491"/>
    </location>
</feature>
<dbReference type="InterPro" id="IPR029052">
    <property type="entry name" value="Metallo-depent_PP-like"/>
</dbReference>
<evidence type="ECO:0000256" key="3">
    <source>
        <dbReference type="ARBA" id="ARBA00001968"/>
    </source>
</evidence>
<dbReference type="PRINTS" id="PR01607">
    <property type="entry name" value="APYRASEFAMLY"/>
</dbReference>
<comment type="catalytic activity">
    <reaction evidence="2">
        <text>a nucleoside 2',3'-cyclic phosphate + H2O = a nucleoside 3'-phosphate + H(+)</text>
        <dbReference type="Rhea" id="RHEA:19621"/>
        <dbReference type="ChEBI" id="CHEBI:15377"/>
        <dbReference type="ChEBI" id="CHEBI:15378"/>
        <dbReference type="ChEBI" id="CHEBI:66949"/>
        <dbReference type="ChEBI" id="CHEBI:66954"/>
        <dbReference type="EC" id="3.1.4.16"/>
    </reaction>
</comment>
<evidence type="ECO:0000256" key="11">
    <source>
        <dbReference type="RuleBase" id="RU362119"/>
    </source>
</evidence>
<dbReference type="EMBL" id="CP016808">
    <property type="protein sequence ID" value="ANY66431.1"/>
    <property type="molecule type" value="Genomic_DNA"/>
</dbReference>
<dbReference type="SUPFAM" id="SSF55816">
    <property type="entry name" value="5'-nucleotidase (syn. UDP-sugar hydrolase), C-terminal domain"/>
    <property type="match status" value="1"/>
</dbReference>
<dbReference type="InterPro" id="IPR008334">
    <property type="entry name" value="5'-Nucleotdase_C"/>
</dbReference>
<dbReference type="GO" id="GO:0030288">
    <property type="term" value="C:outer membrane-bounded periplasmic space"/>
    <property type="evidence" value="ECO:0007669"/>
    <property type="project" value="TreeGrafter"/>
</dbReference>
<keyword evidence="10" id="KW-0511">Multifunctional enzyme</keyword>
<proteinExistence type="inferred from homology"/>
<dbReference type="InterPro" id="IPR036907">
    <property type="entry name" value="5'-Nucleotdase_C_sf"/>
</dbReference>
<keyword evidence="8 11" id="KW-0547">Nucleotide-binding</keyword>
<keyword evidence="9 11" id="KW-0378">Hydrolase</keyword>
<dbReference type="PROSITE" id="PS00786">
    <property type="entry name" value="5_NUCLEOTIDASE_2"/>
    <property type="match status" value="1"/>
</dbReference>
<evidence type="ECO:0000256" key="4">
    <source>
        <dbReference type="ARBA" id="ARBA00004196"/>
    </source>
</evidence>
<dbReference type="Pfam" id="PF00149">
    <property type="entry name" value="Metallophos"/>
    <property type="match status" value="1"/>
</dbReference>
<sequence>MTQTNKYTCDIILTSDLHGAIRPIHYPTNAYSHNGLAILAARMKQERERAPELLLVDNGDLLQGSPLASYAAAFQDSYGTHPFIEVLNELGYDAAVLGNHEFNYGLDMLNRAVQASKFPWLSANIVDAQSGEPAFGPPYIMKQMACGVKVALLGATTHYIPNWEQPQNMKGLRFLDALETIRTWVQHIRDKEQPDLVIVSYHGGFENDLATGQPAEPLTGENQAYAICREVEGIDVLLTGHQHRSFAEELHGVTIVQSGYNGSSAAHVAVQLERQPEGRWEITSKRAELLYPEESALPDAAVVALTDELERRTQAWLDQPIGEIIGDLSIQNAAELRLAAHPFMAFVHQVQMEATGAQLSNAALLSEEARGFGNKVTMRDVLSNFIYPNTLTVLELSGQDIRAALEQAACYFSLDDRGEIIVNPLYMEPKAQHYNYDMWAGIDYELDISRREGSRVVKLDREGEPLQLDAQYSVVMNSYRAAGGGNYAMYAGKPVLFAGDTDMAMLAGNYIRKHQPLDAPRAGNWKVTAG</sequence>
<dbReference type="InterPro" id="IPR006146">
    <property type="entry name" value="5'-Nucleotdase_CS"/>
</dbReference>
<evidence type="ECO:0000256" key="7">
    <source>
        <dbReference type="ARBA" id="ARBA00022729"/>
    </source>
</evidence>
<dbReference type="GO" id="GO:0000166">
    <property type="term" value="F:nucleotide binding"/>
    <property type="evidence" value="ECO:0007669"/>
    <property type="project" value="UniProtKB-KW"/>
</dbReference>
<dbReference type="PANTHER" id="PTHR11575:SF6">
    <property type="entry name" value="2',3'-CYCLIC-NUCLEOTIDE 2'-PHOSPHODIESTERASE_3'-NUCLEOTIDASE"/>
    <property type="match status" value="1"/>
</dbReference>
<dbReference type="Gene3D" id="3.60.21.10">
    <property type="match status" value="1"/>
</dbReference>
<evidence type="ECO:0000256" key="2">
    <source>
        <dbReference type="ARBA" id="ARBA00001730"/>
    </source>
</evidence>
<comment type="subcellular location">
    <subcellularLocation>
        <location evidence="4">Cell envelope</location>
    </subcellularLocation>
</comment>
<evidence type="ECO:0000256" key="5">
    <source>
        <dbReference type="ARBA" id="ARBA00006654"/>
    </source>
</evidence>
<feature type="domain" description="Calcineurin-like phosphoesterase" evidence="12">
    <location>
        <begin position="11"/>
        <end position="244"/>
    </location>
</feature>
<evidence type="ECO:0000256" key="8">
    <source>
        <dbReference type="ARBA" id="ARBA00022741"/>
    </source>
</evidence>
<dbReference type="InterPro" id="IPR006179">
    <property type="entry name" value="5_nucleotidase/apyrase"/>
</dbReference>
<evidence type="ECO:0000256" key="9">
    <source>
        <dbReference type="ARBA" id="ARBA00022801"/>
    </source>
</evidence>
<dbReference type="Pfam" id="PF02872">
    <property type="entry name" value="5_nucleotid_C"/>
    <property type="match status" value="1"/>
</dbReference>
<dbReference type="CDD" id="cd07410">
    <property type="entry name" value="MPP_CpdB_N"/>
    <property type="match status" value="1"/>
</dbReference>
<evidence type="ECO:0000313" key="14">
    <source>
        <dbReference type="EMBL" id="ANY66431.1"/>
    </source>
</evidence>
<dbReference type="PANTHER" id="PTHR11575">
    <property type="entry name" value="5'-NUCLEOTIDASE-RELATED"/>
    <property type="match status" value="1"/>
</dbReference>
<name>A0A1B2DFE1_9BACL</name>
<evidence type="ECO:0000259" key="12">
    <source>
        <dbReference type="Pfam" id="PF00149"/>
    </source>
</evidence>
<dbReference type="InterPro" id="IPR004843">
    <property type="entry name" value="Calcineurin-like_PHP"/>
</dbReference>
<dbReference type="GO" id="GO:0008663">
    <property type="term" value="F:2',3'-cyclic-nucleotide 2'-phosphodiesterase activity"/>
    <property type="evidence" value="ECO:0007669"/>
    <property type="project" value="UniProtKB-EC"/>
</dbReference>